<proteinExistence type="predicted"/>
<name>A0AC61L6L8_9EURY</name>
<dbReference type="Proteomes" id="UP000248329">
    <property type="component" value="Unassembled WGS sequence"/>
</dbReference>
<protein>
    <submittedName>
        <fullName evidence="1">Uncharacterized protein</fullName>
    </submittedName>
</protein>
<gene>
    <name evidence="1" type="ORF">C4B59_00160</name>
</gene>
<accession>A0AC61L6L8</accession>
<organism evidence="1 2">
    <name type="scientific">Candidatus Methanogaster sp</name>
    <dbReference type="NCBI Taxonomy" id="3386292"/>
    <lineage>
        <taxon>Archaea</taxon>
        <taxon>Methanobacteriati</taxon>
        <taxon>Methanobacteriota</taxon>
        <taxon>Stenosarchaea group</taxon>
        <taxon>Methanomicrobia</taxon>
        <taxon>Methanosarcinales</taxon>
        <taxon>ANME-2 cluster</taxon>
        <taxon>Candidatus Methanogasteraceae</taxon>
        <taxon>Candidatus Methanogaster</taxon>
    </lineage>
</organism>
<dbReference type="EMBL" id="PQXF01000001">
    <property type="protein sequence ID" value="PXF62069.1"/>
    <property type="molecule type" value="Genomic_DNA"/>
</dbReference>
<evidence type="ECO:0000313" key="1">
    <source>
        <dbReference type="EMBL" id="PXF62069.1"/>
    </source>
</evidence>
<reference evidence="1" key="1">
    <citation type="submission" date="2018-01" db="EMBL/GenBank/DDBJ databases">
        <authorList>
            <person name="Krukenberg V."/>
        </authorList>
    </citation>
    <scope>NUCLEOTIDE SEQUENCE</scope>
    <source>
        <strain evidence="1">E20ANME2</strain>
    </source>
</reference>
<sequence length="123" mass="15029">MGAKKYGLKCETFDFLGFTHFCDTTRKGKFKLGRKTSRKKFRQKMTEMNIWLKRIRNLVQLKEWWKVLELKLLGHYRYYGMSGNIRSLQNFYHHVVRLAFKWINRRSQRKSYNWALVQPFSAI</sequence>
<comment type="caution">
    <text evidence="1">The sequence shown here is derived from an EMBL/GenBank/DDBJ whole genome shotgun (WGS) entry which is preliminary data.</text>
</comment>
<evidence type="ECO:0000313" key="2">
    <source>
        <dbReference type="Proteomes" id="UP000248329"/>
    </source>
</evidence>